<feature type="non-terminal residue" evidence="3">
    <location>
        <position position="266"/>
    </location>
</feature>
<gene>
    <name evidence="3" type="ORF">C1SCF055_LOCUS19910</name>
</gene>
<dbReference type="EMBL" id="CAMXCT020001793">
    <property type="protein sequence ID" value="CAL1146510.1"/>
    <property type="molecule type" value="Genomic_DNA"/>
</dbReference>
<sequence length="266" mass="29610">MQGHRKRDILGVHIEDLLYMLRFVFGHFLPRWHVGSERSSNIDDSSAETRRDRQLRGPKRETRGCFKVIVGCRATCELCIPSSDTTTAAGTTAVVTTTEPEIVWPGASDAIHLVVAITARTNLVRDTVATQVEYIKTDPQPLLLVLYDELEAIGLSGAAIPGRGVMTATKHLAQSCQWYSRGQLTRGLVSAWPSVRLILVIAMSFVKAAERPEGNMAMVDPSHLERLEKLEEAVLRMGAMRQEMQTLRERVVCLETQLQAEQAESE</sequence>
<dbReference type="EMBL" id="CAMXCT030001793">
    <property type="protein sequence ID" value="CAL4780447.1"/>
    <property type="molecule type" value="Genomic_DNA"/>
</dbReference>
<evidence type="ECO:0000256" key="1">
    <source>
        <dbReference type="SAM" id="Coils"/>
    </source>
</evidence>
<keyword evidence="5" id="KW-1185">Reference proteome</keyword>
<dbReference type="EMBL" id="CAMXCT010001793">
    <property type="protein sequence ID" value="CAI3993135.1"/>
    <property type="molecule type" value="Genomic_DNA"/>
</dbReference>
<keyword evidence="1" id="KW-0175">Coiled coil</keyword>
<feature type="coiled-coil region" evidence="1">
    <location>
        <begin position="230"/>
        <end position="264"/>
    </location>
</feature>
<accession>A0A9P1CK98</accession>
<evidence type="ECO:0000256" key="2">
    <source>
        <dbReference type="SAM" id="MobiDB-lite"/>
    </source>
</evidence>
<reference evidence="3" key="1">
    <citation type="submission" date="2022-10" db="EMBL/GenBank/DDBJ databases">
        <authorList>
            <person name="Chen Y."/>
            <person name="Dougan E. K."/>
            <person name="Chan C."/>
            <person name="Rhodes N."/>
            <person name="Thang M."/>
        </authorList>
    </citation>
    <scope>NUCLEOTIDE SEQUENCE</scope>
</reference>
<feature type="compositionally biased region" description="Basic and acidic residues" evidence="2">
    <location>
        <begin position="47"/>
        <end position="56"/>
    </location>
</feature>
<dbReference type="AlphaFoldDB" id="A0A9P1CK98"/>
<dbReference type="Proteomes" id="UP001152797">
    <property type="component" value="Unassembled WGS sequence"/>
</dbReference>
<evidence type="ECO:0000313" key="4">
    <source>
        <dbReference type="EMBL" id="CAL1146510.1"/>
    </source>
</evidence>
<name>A0A9P1CK98_9DINO</name>
<evidence type="ECO:0000313" key="3">
    <source>
        <dbReference type="EMBL" id="CAI3993135.1"/>
    </source>
</evidence>
<protein>
    <submittedName>
        <fullName evidence="3">Uncharacterized protein</fullName>
    </submittedName>
</protein>
<organism evidence="3">
    <name type="scientific">Cladocopium goreaui</name>
    <dbReference type="NCBI Taxonomy" id="2562237"/>
    <lineage>
        <taxon>Eukaryota</taxon>
        <taxon>Sar</taxon>
        <taxon>Alveolata</taxon>
        <taxon>Dinophyceae</taxon>
        <taxon>Suessiales</taxon>
        <taxon>Symbiodiniaceae</taxon>
        <taxon>Cladocopium</taxon>
    </lineage>
</organism>
<comment type="caution">
    <text evidence="3">The sequence shown here is derived from an EMBL/GenBank/DDBJ whole genome shotgun (WGS) entry which is preliminary data.</text>
</comment>
<proteinExistence type="predicted"/>
<evidence type="ECO:0000313" key="5">
    <source>
        <dbReference type="Proteomes" id="UP001152797"/>
    </source>
</evidence>
<reference evidence="4" key="2">
    <citation type="submission" date="2024-04" db="EMBL/GenBank/DDBJ databases">
        <authorList>
            <person name="Chen Y."/>
            <person name="Shah S."/>
            <person name="Dougan E. K."/>
            <person name="Thang M."/>
            <person name="Chan C."/>
        </authorList>
    </citation>
    <scope>NUCLEOTIDE SEQUENCE [LARGE SCALE GENOMIC DNA]</scope>
</reference>
<feature type="region of interest" description="Disordered" evidence="2">
    <location>
        <begin position="36"/>
        <end position="56"/>
    </location>
</feature>